<dbReference type="Gene3D" id="3.30.160.250">
    <property type="match status" value="1"/>
</dbReference>
<dbReference type="Proteomes" id="UP000008044">
    <property type="component" value="Chromosome"/>
</dbReference>
<dbReference type="InterPro" id="IPR035069">
    <property type="entry name" value="TTHA1013/TTHA0281-like"/>
</dbReference>
<dbReference type="AlphaFoldDB" id="A0A0H3I580"/>
<reference evidence="3" key="4">
    <citation type="submission" date="2024-05" db="EMBL/GenBank/DDBJ databases">
        <title>Identification of Pectobacterium versatile causing blackleg of potato from New York State with a whole genome sequencing approach.</title>
        <authorList>
            <person name="Ma X."/>
            <person name="Swingle B."/>
        </authorList>
    </citation>
    <scope>NUCLEOTIDE SEQUENCE</scope>
    <source>
        <strain evidence="3">NY1588A</strain>
    </source>
</reference>
<dbReference type="STRING" id="1905730.W5S_2321"/>
<dbReference type="InterPro" id="IPR031807">
    <property type="entry name" value="HicB-like"/>
</dbReference>
<name>A0A0H3I580_PECPM</name>
<reference evidence="2 4" key="1">
    <citation type="journal article" date="2012" name="J. Bacteriol.">
        <title>Genome sequence of Pectobacterium sp. strain SCC3193.</title>
        <authorList>
            <person name="Koskinen J.P."/>
            <person name="Laine P."/>
            <person name="Niemi O."/>
            <person name="Nykyri J."/>
            <person name="Harjunpaa H."/>
            <person name="Auvinen P."/>
            <person name="Paulin L."/>
            <person name="Pirhonen M."/>
            <person name="Palva T."/>
            <person name="Holm L."/>
        </authorList>
    </citation>
    <scope>NUCLEOTIDE SEQUENCE [LARGE SCALE GENOMIC DNA]</scope>
    <source>
        <strain evidence="2 4">SCC3193</strain>
    </source>
</reference>
<evidence type="ECO:0000313" key="4">
    <source>
        <dbReference type="Proteomes" id="UP000008044"/>
    </source>
</evidence>
<sequence>MMKYTICIHQAENGDHSGFVPDIAGCYFAGNSLEAAIADAYAAIDTHLVYQAEKGKAIPLAKDISEYINDDDCRNSYLTCIDIDIAKYTANAI</sequence>
<dbReference type="PATRIC" id="fig|1166016.3.peg.2340"/>
<dbReference type="RefSeq" id="WP_014699992.1">
    <property type="nucleotide sequence ID" value="NC_017845.1"/>
</dbReference>
<reference evidence="2" key="2">
    <citation type="submission" date="2012-03" db="EMBL/GenBank/DDBJ databases">
        <authorList>
            <person name="Koskinen P."/>
            <person name="Laine P."/>
            <person name="Niemi O."/>
            <person name="Nykyri J."/>
            <person name="Harjunpaa H."/>
            <person name="Auvinen P."/>
            <person name="Paulin L."/>
            <person name="Pirhonen M."/>
            <person name="Palva T."/>
            <person name="Holm L."/>
        </authorList>
    </citation>
    <scope>NUCLEOTIDE SEQUENCE</scope>
    <source>
        <strain evidence="2">SCC3193</strain>
    </source>
</reference>
<evidence type="ECO:0000313" key="2">
    <source>
        <dbReference type="EMBL" id="AFI90409.1"/>
    </source>
</evidence>
<dbReference type="EMBL" id="CP003415">
    <property type="protein sequence ID" value="AFI90409.1"/>
    <property type="molecule type" value="Genomic_DNA"/>
</dbReference>
<feature type="domain" description="HicB-like antitoxin of toxin-antitoxin system" evidence="1">
    <location>
        <begin position="4"/>
        <end position="91"/>
    </location>
</feature>
<reference evidence="5" key="3">
    <citation type="submission" date="2023-07" db="EMBL/GenBank/DDBJ databases">
        <title>Identification of Pectobacterium versatile causing blackleg of potato from New York State with a whole genome sequencing approach.</title>
        <authorList>
            <person name="Ma X."/>
            <person name="Swingle B."/>
        </authorList>
    </citation>
    <scope>NUCLEOTIDE SEQUENCE [LARGE SCALE GENOMIC DNA]</scope>
    <source>
        <strain evidence="5">NY1588A</strain>
    </source>
</reference>
<evidence type="ECO:0000259" key="1">
    <source>
        <dbReference type="Pfam" id="PF15919"/>
    </source>
</evidence>
<organism evidence="2 4">
    <name type="scientific">Pectobacterium parmentieri</name>
    <dbReference type="NCBI Taxonomy" id="1905730"/>
    <lineage>
        <taxon>Bacteria</taxon>
        <taxon>Pseudomonadati</taxon>
        <taxon>Pseudomonadota</taxon>
        <taxon>Gammaproteobacteria</taxon>
        <taxon>Enterobacterales</taxon>
        <taxon>Pectobacteriaceae</taxon>
        <taxon>Pectobacterium</taxon>
    </lineage>
</organism>
<keyword evidence="5" id="KW-1185">Reference proteome</keyword>
<evidence type="ECO:0000313" key="3">
    <source>
        <dbReference type="EMBL" id="MBI0557455.1"/>
    </source>
</evidence>
<dbReference type="Proteomes" id="UP001194579">
    <property type="component" value="Unassembled WGS sequence"/>
</dbReference>
<gene>
    <name evidence="2" type="ordered locus">W5S_2321</name>
    <name evidence="3" type="ORF">F6Q06_23785</name>
</gene>
<dbReference type="HOGENOM" id="CLU_114047_1_2_6"/>
<dbReference type="KEGG" id="pec:W5S_2321"/>
<proteinExistence type="predicted"/>
<evidence type="ECO:0000313" key="5">
    <source>
        <dbReference type="Proteomes" id="UP001194579"/>
    </source>
</evidence>
<dbReference type="eggNOG" id="COG1598">
    <property type="taxonomic scope" value="Bacteria"/>
</dbReference>
<dbReference type="Pfam" id="PF15919">
    <property type="entry name" value="HicB_lk_antitox"/>
    <property type="match status" value="1"/>
</dbReference>
<dbReference type="SUPFAM" id="SSF143100">
    <property type="entry name" value="TTHA1013/TTHA0281-like"/>
    <property type="match status" value="1"/>
</dbReference>
<accession>A0A0H3I580</accession>
<protein>
    <submittedName>
        <fullName evidence="3">HicB family protein</fullName>
    </submittedName>
</protein>
<dbReference type="EMBL" id="WABS01000109">
    <property type="protein sequence ID" value="MBI0557455.1"/>
    <property type="molecule type" value="Genomic_DNA"/>
</dbReference>